<dbReference type="Gene3D" id="6.10.140.200">
    <property type="match status" value="1"/>
</dbReference>
<keyword evidence="3 6" id="KW-0805">Transcription regulation</keyword>
<comment type="similarity">
    <text evidence="2 6">Belongs to the Mediator complex subunit 7 family.</text>
</comment>
<dbReference type="EMBL" id="MU069446">
    <property type="protein sequence ID" value="KAF5843231.1"/>
    <property type="molecule type" value="Genomic_DNA"/>
</dbReference>
<dbReference type="Pfam" id="PF05983">
    <property type="entry name" value="Med7"/>
    <property type="match status" value="1"/>
</dbReference>
<evidence type="ECO:0000313" key="8">
    <source>
        <dbReference type="Proteomes" id="UP000815325"/>
    </source>
</evidence>
<dbReference type="InterPro" id="IPR037212">
    <property type="entry name" value="Med7/Med21-like"/>
</dbReference>
<keyword evidence="5 6" id="KW-0539">Nucleus</keyword>
<dbReference type="Proteomes" id="UP000815325">
    <property type="component" value="Unassembled WGS sequence"/>
</dbReference>
<sequence>MAAPEQEEEEVQAFTFPPPPFWYKLYAPSVDGDVPAKPPPPPPLPRQGTFQVFDRIFNTEEPLVPTCPNQMIARRPDGSIDIRGQLLSLSSELLPLFLELVRQLVENPSAHTAQLSAVSESLEAMQHLSNLLRPQQAAATLEYALQLDVDELKDSLSKLHSQVEGVGKQLALGAEALAEATGRGTGGSAPAADQHEANGSALCSGEAMEADPMIVKQEQI</sequence>
<comment type="function">
    <text evidence="6">Component of the Mediator complex, a coactivator involved in the regulated transcription of nearly all RNA polymerase II-dependent genes. Mediator functions as a bridge to convey information from gene-specific regulatory proteins to the basal RNA polymerase II transcription machinery.</text>
</comment>
<organism evidence="7 8">
    <name type="scientific">Dunaliella salina</name>
    <name type="common">Green alga</name>
    <name type="synonym">Protococcus salinus</name>
    <dbReference type="NCBI Taxonomy" id="3046"/>
    <lineage>
        <taxon>Eukaryota</taxon>
        <taxon>Viridiplantae</taxon>
        <taxon>Chlorophyta</taxon>
        <taxon>core chlorophytes</taxon>
        <taxon>Chlorophyceae</taxon>
        <taxon>CS clade</taxon>
        <taxon>Chlamydomonadales</taxon>
        <taxon>Dunaliellaceae</taxon>
        <taxon>Dunaliella</taxon>
    </lineage>
</organism>
<accession>A0ABQ7H8P8</accession>
<evidence type="ECO:0000256" key="2">
    <source>
        <dbReference type="ARBA" id="ARBA00009994"/>
    </source>
</evidence>
<gene>
    <name evidence="7" type="ORF">DUNSADRAFT_907</name>
</gene>
<keyword evidence="6" id="KW-0010">Activator</keyword>
<name>A0ABQ7H8P8_DUNSA</name>
<dbReference type="PANTHER" id="PTHR21428">
    <property type="entry name" value="MEDIATOR OF RNA POLYMERASE II TRANSCRIPTION SUBUNIT 7"/>
    <property type="match status" value="1"/>
</dbReference>
<evidence type="ECO:0000256" key="6">
    <source>
        <dbReference type="RuleBase" id="RU364060"/>
    </source>
</evidence>
<reference evidence="7" key="1">
    <citation type="submission" date="2017-08" db="EMBL/GenBank/DDBJ databases">
        <authorList>
            <person name="Polle J.E."/>
            <person name="Barry K."/>
            <person name="Cushman J."/>
            <person name="Schmutz J."/>
            <person name="Tran D."/>
            <person name="Hathwaick L.T."/>
            <person name="Yim W.C."/>
            <person name="Jenkins J."/>
            <person name="Mckie-Krisberg Z.M."/>
            <person name="Prochnik S."/>
            <person name="Lindquist E."/>
            <person name="Dockter R.B."/>
            <person name="Adam C."/>
            <person name="Molina H."/>
            <person name="Bunkerborg J."/>
            <person name="Jin E."/>
            <person name="Buchheim M."/>
            <person name="Magnuson J."/>
        </authorList>
    </citation>
    <scope>NUCLEOTIDE SEQUENCE</scope>
    <source>
        <strain evidence="7">CCAP 19/18</strain>
    </source>
</reference>
<comment type="caution">
    <text evidence="7">The sequence shown here is derived from an EMBL/GenBank/DDBJ whole genome shotgun (WGS) entry which is preliminary data.</text>
</comment>
<keyword evidence="8" id="KW-1185">Reference proteome</keyword>
<dbReference type="PANTHER" id="PTHR21428:SF11">
    <property type="entry name" value="MEDIATOR OF RNA POLYMERASE II TRANSCRIPTION SUBUNIT 7"/>
    <property type="match status" value="1"/>
</dbReference>
<dbReference type="InterPro" id="IPR044888">
    <property type="entry name" value="Mediatior_Med7_sf"/>
</dbReference>
<dbReference type="SUPFAM" id="SSF140718">
    <property type="entry name" value="Mediator hinge subcomplex-like"/>
    <property type="match status" value="1"/>
</dbReference>
<evidence type="ECO:0000256" key="4">
    <source>
        <dbReference type="ARBA" id="ARBA00023163"/>
    </source>
</evidence>
<comment type="subunit">
    <text evidence="6">Component of the Mediator complex.</text>
</comment>
<evidence type="ECO:0000313" key="7">
    <source>
        <dbReference type="EMBL" id="KAF5843231.1"/>
    </source>
</evidence>
<proteinExistence type="inferred from homology"/>
<evidence type="ECO:0000256" key="3">
    <source>
        <dbReference type="ARBA" id="ARBA00023015"/>
    </source>
</evidence>
<dbReference type="InterPro" id="IPR009244">
    <property type="entry name" value="Mediatior_Med7"/>
</dbReference>
<comment type="subcellular location">
    <subcellularLocation>
        <location evidence="1 6">Nucleus</location>
    </subcellularLocation>
</comment>
<protein>
    <recommendedName>
        <fullName evidence="6">Mediator of RNA polymerase II transcription subunit 7</fullName>
    </recommendedName>
</protein>
<keyword evidence="4 6" id="KW-0804">Transcription</keyword>
<evidence type="ECO:0000256" key="5">
    <source>
        <dbReference type="ARBA" id="ARBA00023242"/>
    </source>
</evidence>
<evidence type="ECO:0000256" key="1">
    <source>
        <dbReference type="ARBA" id="ARBA00004123"/>
    </source>
</evidence>